<dbReference type="AlphaFoldDB" id="A0A414UVQ4"/>
<keyword evidence="1" id="KW-0732">Signal</keyword>
<sequence>MKKRFLCILFSLLFIFSLSCCSSNEAVSITEADGTTVEKRNSGNTYTFEKFPRKIEYNDTSFTFDSVEFYEYPIEYSQNLLAVLYFDMNPMSEEELYWFQNEEDEAFGLYDRPLVTSVSVYSEQNDFDHQSLSLLENVLFSDNYLVYIYELTNYRYSLAGESISISAHVKQGGTYEYEGDDGEISDLDKSDTYYYFSELPEKLETLSDFATKRPNVYNTIFN</sequence>
<dbReference type="EMBL" id="QRIS01000011">
    <property type="protein sequence ID" value="RHG84734.1"/>
    <property type="molecule type" value="Genomic_DNA"/>
</dbReference>
<feature type="chain" id="PRO_5039093133" evidence="1">
    <location>
        <begin position="23"/>
        <end position="222"/>
    </location>
</feature>
<reference evidence="2 3" key="1">
    <citation type="submission" date="2018-08" db="EMBL/GenBank/DDBJ databases">
        <title>A genome reference for cultivated species of the human gut microbiota.</title>
        <authorList>
            <person name="Zou Y."/>
            <person name="Xue W."/>
            <person name="Luo G."/>
        </authorList>
    </citation>
    <scope>NUCLEOTIDE SEQUENCE [LARGE SCALE GENOMIC DNA]</scope>
    <source>
        <strain evidence="2 3">AM21-18</strain>
    </source>
</reference>
<accession>A0A414UVQ4</accession>
<dbReference type="RefSeq" id="WP_118207942.1">
    <property type="nucleotide sequence ID" value="NZ_QRIP01000013.1"/>
</dbReference>
<evidence type="ECO:0000313" key="3">
    <source>
        <dbReference type="Proteomes" id="UP000283981"/>
    </source>
</evidence>
<proteinExistence type="predicted"/>
<gene>
    <name evidence="2" type="ORF">DW243_07780</name>
</gene>
<dbReference type="PROSITE" id="PS51257">
    <property type="entry name" value="PROKAR_LIPOPROTEIN"/>
    <property type="match status" value="1"/>
</dbReference>
<comment type="caution">
    <text evidence="2">The sequence shown here is derived from an EMBL/GenBank/DDBJ whole genome shotgun (WGS) entry which is preliminary data.</text>
</comment>
<dbReference type="Proteomes" id="UP000283981">
    <property type="component" value="Unassembled WGS sequence"/>
</dbReference>
<organism evidence="2 3">
    <name type="scientific">Mediterraneibacter gnavus</name>
    <name type="common">Ruminococcus gnavus</name>
    <dbReference type="NCBI Taxonomy" id="33038"/>
    <lineage>
        <taxon>Bacteria</taxon>
        <taxon>Bacillati</taxon>
        <taxon>Bacillota</taxon>
        <taxon>Clostridia</taxon>
        <taxon>Lachnospirales</taxon>
        <taxon>Lachnospiraceae</taxon>
        <taxon>Mediterraneibacter</taxon>
    </lineage>
</organism>
<evidence type="ECO:0000313" key="2">
    <source>
        <dbReference type="EMBL" id="RHG84734.1"/>
    </source>
</evidence>
<name>A0A414UVQ4_MEDGN</name>
<feature type="signal peptide" evidence="1">
    <location>
        <begin position="1"/>
        <end position="22"/>
    </location>
</feature>
<evidence type="ECO:0000256" key="1">
    <source>
        <dbReference type="SAM" id="SignalP"/>
    </source>
</evidence>
<protein>
    <submittedName>
        <fullName evidence="2">Uncharacterized protein</fullName>
    </submittedName>
</protein>